<name>A0A6L5YF05_9BACT</name>
<keyword evidence="4" id="KW-1185">Reference proteome</keyword>
<evidence type="ECO:0000313" key="3">
    <source>
        <dbReference type="EMBL" id="MST56578.1"/>
    </source>
</evidence>
<dbReference type="AlphaFoldDB" id="A0A6L5YF05"/>
<feature type="chain" id="PRO_5027051906" evidence="1">
    <location>
        <begin position="23"/>
        <end position="376"/>
    </location>
</feature>
<reference evidence="3 4" key="1">
    <citation type="submission" date="2019-08" db="EMBL/GenBank/DDBJ databases">
        <title>In-depth cultivation of the pig gut microbiome towards novel bacterial diversity and tailored functional studies.</title>
        <authorList>
            <person name="Wylensek D."/>
            <person name="Hitch T.C.A."/>
            <person name="Clavel T."/>
        </authorList>
    </citation>
    <scope>NUCLEOTIDE SEQUENCE [LARGE SCALE GENOMIC DNA]</scope>
    <source>
        <strain evidence="3 4">SM-530-WT-4B</strain>
    </source>
</reference>
<feature type="domain" description="PDZ" evidence="2">
    <location>
        <begin position="161"/>
        <end position="207"/>
    </location>
</feature>
<evidence type="ECO:0000256" key="1">
    <source>
        <dbReference type="SAM" id="SignalP"/>
    </source>
</evidence>
<dbReference type="PROSITE" id="PS50106">
    <property type="entry name" value="PDZ"/>
    <property type="match status" value="2"/>
</dbReference>
<dbReference type="InterPro" id="IPR001478">
    <property type="entry name" value="PDZ"/>
</dbReference>
<feature type="domain" description="PDZ" evidence="2">
    <location>
        <begin position="285"/>
        <end position="345"/>
    </location>
</feature>
<organism evidence="3 4">
    <name type="scientific">Pyramidobacter porci</name>
    <dbReference type="NCBI Taxonomy" id="2605789"/>
    <lineage>
        <taxon>Bacteria</taxon>
        <taxon>Thermotogati</taxon>
        <taxon>Synergistota</taxon>
        <taxon>Synergistia</taxon>
        <taxon>Synergistales</taxon>
        <taxon>Dethiosulfovibrionaceae</taxon>
        <taxon>Pyramidobacter</taxon>
    </lineage>
</organism>
<keyword evidence="1" id="KW-0732">Signal</keyword>
<gene>
    <name evidence="3" type="ORF">FYJ74_11160</name>
</gene>
<dbReference type="EMBL" id="VUNH01000014">
    <property type="protein sequence ID" value="MST56578.1"/>
    <property type="molecule type" value="Genomic_DNA"/>
</dbReference>
<dbReference type="InterPro" id="IPR036034">
    <property type="entry name" value="PDZ_sf"/>
</dbReference>
<dbReference type="InterPro" id="IPR041489">
    <property type="entry name" value="PDZ_6"/>
</dbReference>
<evidence type="ECO:0000313" key="4">
    <source>
        <dbReference type="Proteomes" id="UP000473699"/>
    </source>
</evidence>
<dbReference type="SUPFAM" id="SSF50156">
    <property type="entry name" value="PDZ domain-like"/>
    <property type="match status" value="2"/>
</dbReference>
<sequence length="376" mass="41530">MLMKKFLVCTAVFLSVAAPAAASESITVYGFDAAQLQTFILATYDGAGQMDVIERNDATMAMAKEIPASRVEHLMPEYRVPSRDPLVPDRWEREPVDFAEERATFNFRPSRDGGLTVRMRADLVANPGMWRRERTVSRDCGDFHAYVRYAQAFFTGGWGSGLDLEARNGRMYVADVLEGSSAWDAGIRAGDRIRIINKTPADSVALDYFGRKYQWSDYGKPFTVEMERPNGERYHAELSNDYIPAQTARLERLFGVSDVWPGWTREEVEASTRRWVSPEEKKAREAALAVSSSGMEFDDAGRVMSVASGSPAETAGVKPGDEIVEINLVTFGDMGAAKARETIEKRVAGGLTAILDLKRGGSTVTVRVKKPASGKK</sequence>
<protein>
    <submittedName>
        <fullName evidence="3">PDZ domain-containing protein</fullName>
    </submittedName>
</protein>
<dbReference type="PANTHER" id="PTHR32060:SF31">
    <property type="entry name" value="CARBOXYL-TERMINAL-PROCESSING PEPTIDASE 1, CHLOROPLASTIC"/>
    <property type="match status" value="1"/>
</dbReference>
<dbReference type="PANTHER" id="PTHR32060">
    <property type="entry name" value="TAIL-SPECIFIC PROTEASE"/>
    <property type="match status" value="1"/>
</dbReference>
<dbReference type="GO" id="GO:0004175">
    <property type="term" value="F:endopeptidase activity"/>
    <property type="evidence" value="ECO:0007669"/>
    <property type="project" value="TreeGrafter"/>
</dbReference>
<comment type="caution">
    <text evidence="3">The sequence shown here is derived from an EMBL/GenBank/DDBJ whole genome shotgun (WGS) entry which is preliminary data.</text>
</comment>
<proteinExistence type="predicted"/>
<dbReference type="Proteomes" id="UP000473699">
    <property type="component" value="Unassembled WGS sequence"/>
</dbReference>
<dbReference type="Pfam" id="PF00595">
    <property type="entry name" value="PDZ"/>
    <property type="match status" value="1"/>
</dbReference>
<dbReference type="Gene3D" id="2.30.42.10">
    <property type="match status" value="2"/>
</dbReference>
<accession>A0A6L5YF05</accession>
<evidence type="ECO:0000259" key="2">
    <source>
        <dbReference type="PROSITE" id="PS50106"/>
    </source>
</evidence>
<dbReference type="SMART" id="SM00228">
    <property type="entry name" value="PDZ"/>
    <property type="match status" value="2"/>
</dbReference>
<dbReference type="Pfam" id="PF17820">
    <property type="entry name" value="PDZ_6"/>
    <property type="match status" value="1"/>
</dbReference>
<feature type="signal peptide" evidence="1">
    <location>
        <begin position="1"/>
        <end position="22"/>
    </location>
</feature>